<keyword evidence="1" id="KW-0732">Signal</keyword>
<dbReference type="Proteomes" id="UP001437256">
    <property type="component" value="Unassembled WGS sequence"/>
</dbReference>
<keyword evidence="3" id="KW-1185">Reference proteome</keyword>
<feature type="signal peptide" evidence="1">
    <location>
        <begin position="1"/>
        <end position="20"/>
    </location>
</feature>
<proteinExistence type="predicted"/>
<accession>A0ABR3AHC8</accession>
<protein>
    <submittedName>
        <fullName evidence="2">Uncharacterized protein</fullName>
    </submittedName>
</protein>
<sequence>MPMATIVIFLISSYIRVAIGESNFAPNPAWKNTDITNSTDDRLAIAKDCIEKTISTMVDASGKLKLEDTTYGTMGNFFNQMAKFDMVAKQTTYRQQLLDFFPQALAFRPGFKHEK</sequence>
<gene>
    <name evidence="2" type="ORF">AAF712_000920</name>
</gene>
<evidence type="ECO:0000313" key="2">
    <source>
        <dbReference type="EMBL" id="KAL0071997.1"/>
    </source>
</evidence>
<reference evidence="2 3" key="1">
    <citation type="submission" date="2024-05" db="EMBL/GenBank/DDBJ databases">
        <title>A draft genome resource for the thread blight pathogen Marasmius tenuissimus strain MS-2.</title>
        <authorList>
            <person name="Yulfo-Soto G.E."/>
            <person name="Baruah I.K."/>
            <person name="Amoako-Attah I."/>
            <person name="Bukari Y."/>
            <person name="Meinhardt L.W."/>
            <person name="Bailey B.A."/>
            <person name="Cohen S.P."/>
        </authorList>
    </citation>
    <scope>NUCLEOTIDE SEQUENCE [LARGE SCALE GENOMIC DNA]</scope>
    <source>
        <strain evidence="2 3">MS-2</strain>
    </source>
</reference>
<comment type="caution">
    <text evidence="2">The sequence shown here is derived from an EMBL/GenBank/DDBJ whole genome shotgun (WGS) entry which is preliminary data.</text>
</comment>
<evidence type="ECO:0000256" key="1">
    <source>
        <dbReference type="SAM" id="SignalP"/>
    </source>
</evidence>
<dbReference type="EMBL" id="JBBXMP010000002">
    <property type="protein sequence ID" value="KAL0071997.1"/>
    <property type="molecule type" value="Genomic_DNA"/>
</dbReference>
<name>A0ABR3AHC8_9AGAR</name>
<evidence type="ECO:0000313" key="3">
    <source>
        <dbReference type="Proteomes" id="UP001437256"/>
    </source>
</evidence>
<feature type="chain" id="PRO_5045791170" evidence="1">
    <location>
        <begin position="21"/>
        <end position="115"/>
    </location>
</feature>
<organism evidence="2 3">
    <name type="scientific">Marasmius tenuissimus</name>
    <dbReference type="NCBI Taxonomy" id="585030"/>
    <lineage>
        <taxon>Eukaryota</taxon>
        <taxon>Fungi</taxon>
        <taxon>Dikarya</taxon>
        <taxon>Basidiomycota</taxon>
        <taxon>Agaricomycotina</taxon>
        <taxon>Agaricomycetes</taxon>
        <taxon>Agaricomycetidae</taxon>
        <taxon>Agaricales</taxon>
        <taxon>Marasmiineae</taxon>
        <taxon>Marasmiaceae</taxon>
        <taxon>Marasmius</taxon>
    </lineage>
</organism>